<evidence type="ECO:0000256" key="2">
    <source>
        <dbReference type="SAM" id="MobiDB-lite"/>
    </source>
</evidence>
<reference evidence="4" key="1">
    <citation type="submission" date="2020-06" db="EMBL/GenBank/DDBJ databases">
        <authorList>
            <person name="Li T."/>
            <person name="Hu X."/>
            <person name="Zhang T."/>
            <person name="Song X."/>
            <person name="Zhang H."/>
            <person name="Dai N."/>
            <person name="Sheng W."/>
            <person name="Hou X."/>
            <person name="Wei L."/>
        </authorList>
    </citation>
    <scope>NUCLEOTIDE SEQUENCE</scope>
    <source>
        <strain evidence="4">3651</strain>
        <tissue evidence="4">Leaf</tissue>
    </source>
</reference>
<sequence>MSSEKANVVTVGVQMEKMHHLKLLGKAGGLRKILCFVYANVAKRLCLGHHGPRPTPGDISAAARGSYCGTFQWVDPPMCRRAKEVILGLLNLILRYGHKSSGRTNVWDERGWKQSNAERTNQTMVVFTQKVVNFALDWDHDLDFYETKLEQLRQRYHAFEAILRNPIFTWNVQTNIVRATKDEWASLVREAAPNEGQEGGTDDDDDDGVVFLGTSDGTKPHDVVDLVSSDGDA</sequence>
<keyword evidence="5" id="KW-1185">Reference proteome</keyword>
<feature type="region of interest" description="Disordered" evidence="2">
    <location>
        <begin position="191"/>
        <end position="233"/>
    </location>
</feature>
<evidence type="ECO:0000256" key="1">
    <source>
        <dbReference type="SAM" id="Coils"/>
    </source>
</evidence>
<dbReference type="AlphaFoldDB" id="A0AAE1Y0D8"/>
<gene>
    <name evidence="4" type="ORF">Salat_2095700</name>
</gene>
<organism evidence="4 5">
    <name type="scientific">Sesamum alatum</name>
    <dbReference type="NCBI Taxonomy" id="300844"/>
    <lineage>
        <taxon>Eukaryota</taxon>
        <taxon>Viridiplantae</taxon>
        <taxon>Streptophyta</taxon>
        <taxon>Embryophyta</taxon>
        <taxon>Tracheophyta</taxon>
        <taxon>Spermatophyta</taxon>
        <taxon>Magnoliopsida</taxon>
        <taxon>eudicotyledons</taxon>
        <taxon>Gunneridae</taxon>
        <taxon>Pentapetalae</taxon>
        <taxon>asterids</taxon>
        <taxon>lamiids</taxon>
        <taxon>Lamiales</taxon>
        <taxon>Pedaliaceae</taxon>
        <taxon>Sesamum</taxon>
    </lineage>
</organism>
<dbReference type="EMBL" id="JACGWO010000008">
    <property type="protein sequence ID" value="KAK4421451.1"/>
    <property type="molecule type" value="Genomic_DNA"/>
</dbReference>
<dbReference type="Pfam" id="PF12776">
    <property type="entry name" value="Myb_DNA-bind_3"/>
    <property type="match status" value="1"/>
</dbReference>
<evidence type="ECO:0000313" key="5">
    <source>
        <dbReference type="Proteomes" id="UP001293254"/>
    </source>
</evidence>
<evidence type="ECO:0000313" key="4">
    <source>
        <dbReference type="EMBL" id="KAK4421451.1"/>
    </source>
</evidence>
<evidence type="ECO:0000259" key="3">
    <source>
        <dbReference type="Pfam" id="PF12776"/>
    </source>
</evidence>
<protein>
    <recommendedName>
        <fullName evidence="3">Myb/SANT-like domain-containing protein</fullName>
    </recommendedName>
</protein>
<comment type="caution">
    <text evidence="4">The sequence shown here is derived from an EMBL/GenBank/DDBJ whole genome shotgun (WGS) entry which is preliminary data.</text>
</comment>
<feature type="domain" description="Myb/SANT-like" evidence="3">
    <location>
        <begin position="110"/>
        <end position="185"/>
    </location>
</feature>
<feature type="coiled-coil region" evidence="1">
    <location>
        <begin position="135"/>
        <end position="162"/>
    </location>
</feature>
<accession>A0AAE1Y0D8</accession>
<reference evidence="4" key="2">
    <citation type="journal article" date="2024" name="Plant">
        <title>Genomic evolution and insights into agronomic trait innovations of Sesamum species.</title>
        <authorList>
            <person name="Miao H."/>
            <person name="Wang L."/>
            <person name="Qu L."/>
            <person name="Liu H."/>
            <person name="Sun Y."/>
            <person name="Le M."/>
            <person name="Wang Q."/>
            <person name="Wei S."/>
            <person name="Zheng Y."/>
            <person name="Lin W."/>
            <person name="Duan Y."/>
            <person name="Cao H."/>
            <person name="Xiong S."/>
            <person name="Wang X."/>
            <person name="Wei L."/>
            <person name="Li C."/>
            <person name="Ma Q."/>
            <person name="Ju M."/>
            <person name="Zhao R."/>
            <person name="Li G."/>
            <person name="Mu C."/>
            <person name="Tian Q."/>
            <person name="Mei H."/>
            <person name="Zhang T."/>
            <person name="Gao T."/>
            <person name="Zhang H."/>
        </authorList>
    </citation>
    <scope>NUCLEOTIDE SEQUENCE</scope>
    <source>
        <strain evidence="4">3651</strain>
    </source>
</reference>
<dbReference type="InterPro" id="IPR024752">
    <property type="entry name" value="Myb/SANT-like_dom"/>
</dbReference>
<dbReference type="Proteomes" id="UP001293254">
    <property type="component" value="Unassembled WGS sequence"/>
</dbReference>
<proteinExistence type="predicted"/>
<keyword evidence="1" id="KW-0175">Coiled coil</keyword>
<name>A0AAE1Y0D8_9LAMI</name>